<dbReference type="EMBL" id="BSYO01000038">
    <property type="protein sequence ID" value="GMH30560.1"/>
    <property type="molecule type" value="Genomic_DNA"/>
</dbReference>
<keyword evidence="6" id="KW-0906">Nuclear pore complex</keyword>
<keyword evidence="3" id="KW-0509">mRNA transport</keyword>
<feature type="region of interest" description="Disordered" evidence="8">
    <location>
        <begin position="1"/>
        <end position="28"/>
    </location>
</feature>
<gene>
    <name evidence="9" type="ORF">Nepgr_032403</name>
</gene>
<dbReference type="InterPro" id="IPR036322">
    <property type="entry name" value="WD40_repeat_dom_sf"/>
</dbReference>
<comment type="subcellular location">
    <subcellularLocation>
        <location evidence="1">Nucleus</location>
        <location evidence="1">Nuclear pore complex</location>
    </subcellularLocation>
</comment>
<keyword evidence="4" id="KW-0653">Protein transport</keyword>
<evidence type="ECO:0000256" key="5">
    <source>
        <dbReference type="ARBA" id="ARBA00023010"/>
    </source>
</evidence>
<name>A0AAD3TII1_NEPGR</name>
<keyword evidence="10" id="KW-1185">Reference proteome</keyword>
<proteinExistence type="predicted"/>
<evidence type="ECO:0000256" key="8">
    <source>
        <dbReference type="SAM" id="MobiDB-lite"/>
    </source>
</evidence>
<evidence type="ECO:0000256" key="4">
    <source>
        <dbReference type="ARBA" id="ARBA00022927"/>
    </source>
</evidence>
<dbReference type="GO" id="GO:0017056">
    <property type="term" value="F:structural constituent of nuclear pore"/>
    <property type="evidence" value="ECO:0007669"/>
    <property type="project" value="InterPro"/>
</dbReference>
<evidence type="ECO:0000256" key="2">
    <source>
        <dbReference type="ARBA" id="ARBA00022448"/>
    </source>
</evidence>
<keyword evidence="7" id="KW-0539">Nucleus</keyword>
<keyword evidence="5" id="KW-0811">Translocation</keyword>
<protein>
    <recommendedName>
        <fullName evidence="11">Nuclear pore complex protein NUP88</fullName>
    </recommendedName>
</protein>
<keyword evidence="2" id="KW-0813">Transport</keyword>
<evidence type="ECO:0000256" key="1">
    <source>
        <dbReference type="ARBA" id="ARBA00004567"/>
    </source>
</evidence>
<comment type="caution">
    <text evidence="9">The sequence shown here is derived from an EMBL/GenBank/DDBJ whole genome shotgun (WGS) entry which is preliminary data.</text>
</comment>
<evidence type="ECO:0000313" key="10">
    <source>
        <dbReference type="Proteomes" id="UP001279734"/>
    </source>
</evidence>
<dbReference type="InterPro" id="IPR019321">
    <property type="entry name" value="Nucleoporin_Nup88"/>
</dbReference>
<dbReference type="GO" id="GO:0000056">
    <property type="term" value="P:ribosomal small subunit export from nucleus"/>
    <property type="evidence" value="ECO:0007669"/>
    <property type="project" value="InterPro"/>
</dbReference>
<dbReference type="GO" id="GO:0005643">
    <property type="term" value="C:nuclear pore"/>
    <property type="evidence" value="ECO:0007669"/>
    <property type="project" value="UniProtKB-SubCell"/>
</dbReference>
<organism evidence="9 10">
    <name type="scientific">Nepenthes gracilis</name>
    <name type="common">Slender pitcher plant</name>
    <dbReference type="NCBI Taxonomy" id="150966"/>
    <lineage>
        <taxon>Eukaryota</taxon>
        <taxon>Viridiplantae</taxon>
        <taxon>Streptophyta</taxon>
        <taxon>Embryophyta</taxon>
        <taxon>Tracheophyta</taxon>
        <taxon>Spermatophyta</taxon>
        <taxon>Magnoliopsida</taxon>
        <taxon>eudicotyledons</taxon>
        <taxon>Gunneridae</taxon>
        <taxon>Pentapetalae</taxon>
        <taxon>Caryophyllales</taxon>
        <taxon>Nepenthaceae</taxon>
        <taxon>Nepenthes</taxon>
    </lineage>
</organism>
<dbReference type="PANTHER" id="PTHR13257">
    <property type="entry name" value="NUCLEOPORIN NUP84-RELATED"/>
    <property type="match status" value="1"/>
</dbReference>
<dbReference type="AlphaFoldDB" id="A0AAD3TII1"/>
<sequence>MRFTFDLPEPGEQKEERKSLNPPTPSTDEVEWIPLQNHPVFAHYAEEQSSGEVESATCGRMTRNLLAWDGASRLYFWDSGNQCLHRFSIRFGESSEPSVIAASPSKVLRADKELKFVVNKISINRRGSAIVLAGPNDLCVMYLSRHTSAKDNSIICRTVPVGLNIYLNAIRIVQVTWHPYGDTHVGVLSSDSVLRIFDLSSVFGQPEQEYYLEVMEPGRSRKASSLCPVDFSFGRDHLWDKFSVFILFSDGSVYVLCPVAPFGSVYMWESVMEMYSDAQAFGVKSTNTMAVRNSKLAISWLEDTFPELNRQGIQVGSLSVVEARPFALIDVSLLLQGPLCKVWHQREEDLGVNGPECEGCAVSLLYNSIGKDSILVTAWSGGQLQIDALADEIQPLWYSGSPPRLCVDAHNRILCFAMICESFSGHLPVIRLDQPLDNIDWFGHPPPLLRLAIVDLDFPKNATSDSPVSVYVDPLIPNRIYSLHNGGVDSIVLHFLPFASQTSGKGQITRSPSVHPVLSTSQGIATSPSSLCGFAILGDSNGNSWIVGIASTRECVVLDMKSWYFVLPTLTDMEKNPTSFEEPIDGDMPNIISKELLSGPKVVIVPQASPNFRSPAAESIEGRSILHQYFKLFHENYVEYAHKVYLELQHHGPHVKKIIDKMHARLCEAQQKLLNVKEKQPKLDERIQRALQVDNILEERLQRLTRLPGIRNMPLTRAERKFKSELDMFRTVELDALHSSIEALNSRLQRYTLSPSQNVSTHRWIPSSKPGYVQDTLLDQIKATLQKLSLVNSENSKKVQLLESSLKSLEVDSR</sequence>
<evidence type="ECO:0008006" key="11">
    <source>
        <dbReference type="Google" id="ProtNLM"/>
    </source>
</evidence>
<dbReference type="GO" id="GO:0006606">
    <property type="term" value="P:protein import into nucleus"/>
    <property type="evidence" value="ECO:0007669"/>
    <property type="project" value="TreeGrafter"/>
</dbReference>
<accession>A0AAD3TII1</accession>
<evidence type="ECO:0000313" key="9">
    <source>
        <dbReference type="EMBL" id="GMH30560.1"/>
    </source>
</evidence>
<dbReference type="Proteomes" id="UP001279734">
    <property type="component" value="Unassembled WGS sequence"/>
</dbReference>
<dbReference type="PANTHER" id="PTHR13257:SF0">
    <property type="entry name" value="NUCLEAR PORE COMPLEX PROTEIN NUP88"/>
    <property type="match status" value="1"/>
</dbReference>
<evidence type="ECO:0000256" key="3">
    <source>
        <dbReference type="ARBA" id="ARBA00022816"/>
    </source>
</evidence>
<dbReference type="InterPro" id="IPR037700">
    <property type="entry name" value="NUP88/NUP82"/>
</dbReference>
<dbReference type="GO" id="GO:0000055">
    <property type="term" value="P:ribosomal large subunit export from nucleus"/>
    <property type="evidence" value="ECO:0007669"/>
    <property type="project" value="InterPro"/>
</dbReference>
<evidence type="ECO:0000256" key="6">
    <source>
        <dbReference type="ARBA" id="ARBA00023132"/>
    </source>
</evidence>
<reference evidence="9" key="1">
    <citation type="submission" date="2023-05" db="EMBL/GenBank/DDBJ databases">
        <title>Nepenthes gracilis genome sequencing.</title>
        <authorList>
            <person name="Fukushima K."/>
        </authorList>
    </citation>
    <scope>NUCLEOTIDE SEQUENCE</scope>
    <source>
        <strain evidence="9">SING2019-196</strain>
    </source>
</reference>
<dbReference type="SUPFAM" id="SSF50978">
    <property type="entry name" value="WD40 repeat-like"/>
    <property type="match status" value="1"/>
</dbReference>
<evidence type="ECO:0000256" key="7">
    <source>
        <dbReference type="ARBA" id="ARBA00023242"/>
    </source>
</evidence>
<dbReference type="GO" id="GO:0006406">
    <property type="term" value="P:mRNA export from nucleus"/>
    <property type="evidence" value="ECO:0007669"/>
    <property type="project" value="TreeGrafter"/>
</dbReference>
<dbReference type="Pfam" id="PF10168">
    <property type="entry name" value="Nup88"/>
    <property type="match status" value="2"/>
</dbReference>